<dbReference type="InterPro" id="IPR025164">
    <property type="entry name" value="Toastrack_DUF4097"/>
</dbReference>
<dbReference type="Gene3D" id="2.160.20.120">
    <property type="match status" value="1"/>
</dbReference>
<sequence>MGNESEVVRRQAFDVTGPIEVDVALVSGRVLVHLVDEEAVDVELRHEPSGGEGWTDGLNGLLSWVGDQFAGGQGSGSGGVSEAVRDARLELTGNRLVIRSSKALPLRAVPISVAVRAPKGSSVLVKSGSANVAITGSAGRLDINTGTGDVTADSADSASQVTSGSGKVRLGPMLGGLKARNGSGDIEVASVGGSTELHTATGDVWLGAVQSDVQVRTGGGDVTVADAASGRITLGTGSGDVRVGVRRGVSAEVDLATSSGTARSELEVSTTKPATAPELVVTGRTSRGNALVTTATV</sequence>
<evidence type="ECO:0000313" key="4">
    <source>
        <dbReference type="Proteomes" id="UP000218505"/>
    </source>
</evidence>
<accession>A0A290ZCN9</accession>
<organism evidence="3 4">
    <name type="scientific">Actinosynnema pretiosum</name>
    <dbReference type="NCBI Taxonomy" id="42197"/>
    <lineage>
        <taxon>Bacteria</taxon>
        <taxon>Bacillati</taxon>
        <taxon>Actinomycetota</taxon>
        <taxon>Actinomycetes</taxon>
        <taxon>Pseudonocardiales</taxon>
        <taxon>Pseudonocardiaceae</taxon>
        <taxon>Actinosynnema</taxon>
    </lineage>
</organism>
<dbReference type="Pfam" id="PF13349">
    <property type="entry name" value="DUF4097"/>
    <property type="match status" value="1"/>
</dbReference>
<name>A0A290ZCN9_9PSEU</name>
<evidence type="ECO:0000313" key="3">
    <source>
        <dbReference type="EMBL" id="ATE56742.1"/>
    </source>
</evidence>
<dbReference type="RefSeq" id="WP_096496504.1">
    <property type="nucleotide sequence ID" value="NZ_CP023445.1"/>
</dbReference>
<dbReference type="Proteomes" id="UP000218505">
    <property type="component" value="Chromosome"/>
</dbReference>
<dbReference type="KEGG" id="apre:CNX65_28495"/>
<feature type="region of interest" description="Disordered" evidence="1">
    <location>
        <begin position="143"/>
        <end position="167"/>
    </location>
</feature>
<feature type="domain" description="DUF4097" evidence="2">
    <location>
        <begin position="195"/>
        <end position="266"/>
    </location>
</feature>
<evidence type="ECO:0000259" key="2">
    <source>
        <dbReference type="Pfam" id="PF13349"/>
    </source>
</evidence>
<reference evidence="3" key="1">
    <citation type="submission" date="2017-09" db="EMBL/GenBank/DDBJ databases">
        <title>Complete Genome Sequence of ansamitocin-producing Bacterium Actinosynnema pretiosum X47.</title>
        <authorList>
            <person name="Cao G."/>
            <person name="Zong G."/>
            <person name="Zhong C."/>
            <person name="Fu J."/>
        </authorList>
    </citation>
    <scope>NUCLEOTIDE SEQUENCE [LARGE SCALE GENOMIC DNA]</scope>
    <source>
        <strain evidence="3">X47</strain>
    </source>
</reference>
<feature type="compositionally biased region" description="Polar residues" evidence="1">
    <location>
        <begin position="144"/>
        <end position="165"/>
    </location>
</feature>
<proteinExistence type="predicted"/>
<evidence type="ECO:0000256" key="1">
    <source>
        <dbReference type="SAM" id="MobiDB-lite"/>
    </source>
</evidence>
<keyword evidence="4" id="KW-1185">Reference proteome</keyword>
<dbReference type="AlphaFoldDB" id="A0A290ZCN9"/>
<protein>
    <recommendedName>
        <fullName evidence="2">DUF4097 domain-containing protein</fullName>
    </recommendedName>
</protein>
<dbReference type="EMBL" id="CP023445">
    <property type="protein sequence ID" value="ATE56742.1"/>
    <property type="molecule type" value="Genomic_DNA"/>
</dbReference>
<gene>
    <name evidence="3" type="ORF">CNX65_28495</name>
</gene>